<name>A0A919K306_9ACTN</name>
<dbReference type="RefSeq" id="WP_203784921.1">
    <property type="nucleotide sequence ID" value="NZ_BOMV01000059.1"/>
</dbReference>
<dbReference type="Proteomes" id="UP000636960">
    <property type="component" value="Unassembled WGS sequence"/>
</dbReference>
<protein>
    <recommendedName>
        <fullName evidence="8">Flagellar protein</fullName>
    </recommendedName>
</protein>
<evidence type="ECO:0000313" key="7">
    <source>
        <dbReference type="Proteomes" id="UP000636960"/>
    </source>
</evidence>
<evidence type="ECO:0000256" key="1">
    <source>
        <dbReference type="ARBA" id="ARBA00004236"/>
    </source>
</evidence>
<evidence type="ECO:0000256" key="3">
    <source>
        <dbReference type="ARBA" id="ARBA00022692"/>
    </source>
</evidence>
<dbReference type="InterPro" id="IPR022781">
    <property type="entry name" value="Flagellar_biosynth_FliO"/>
</dbReference>
<keyword evidence="3" id="KW-0812">Transmembrane</keyword>
<evidence type="ECO:0000256" key="2">
    <source>
        <dbReference type="ARBA" id="ARBA00022475"/>
    </source>
</evidence>
<dbReference type="AlphaFoldDB" id="A0A919K306"/>
<organism evidence="6 7">
    <name type="scientific">Paractinoplanes rishiriensis</name>
    <dbReference type="NCBI Taxonomy" id="1050105"/>
    <lineage>
        <taxon>Bacteria</taxon>
        <taxon>Bacillati</taxon>
        <taxon>Actinomycetota</taxon>
        <taxon>Actinomycetes</taxon>
        <taxon>Micromonosporales</taxon>
        <taxon>Micromonosporaceae</taxon>
        <taxon>Paractinoplanes</taxon>
    </lineage>
</organism>
<comment type="subcellular location">
    <subcellularLocation>
        <location evidence="1">Cell membrane</location>
    </subcellularLocation>
</comment>
<keyword evidence="2" id="KW-1003">Cell membrane</keyword>
<accession>A0A919K306</accession>
<evidence type="ECO:0000256" key="5">
    <source>
        <dbReference type="ARBA" id="ARBA00023136"/>
    </source>
</evidence>
<keyword evidence="7" id="KW-1185">Reference proteome</keyword>
<comment type="caution">
    <text evidence="6">The sequence shown here is derived from an EMBL/GenBank/DDBJ whole genome shotgun (WGS) entry which is preliminary data.</text>
</comment>
<dbReference type="GO" id="GO:0044781">
    <property type="term" value="P:bacterial-type flagellum organization"/>
    <property type="evidence" value="ECO:0007669"/>
    <property type="project" value="InterPro"/>
</dbReference>
<keyword evidence="5" id="KW-0472">Membrane</keyword>
<evidence type="ECO:0000313" key="6">
    <source>
        <dbReference type="EMBL" id="GIE97879.1"/>
    </source>
</evidence>
<proteinExistence type="predicted"/>
<dbReference type="EMBL" id="BOMV01000059">
    <property type="protein sequence ID" value="GIE97879.1"/>
    <property type="molecule type" value="Genomic_DNA"/>
</dbReference>
<reference evidence="6" key="1">
    <citation type="submission" date="2021-01" db="EMBL/GenBank/DDBJ databases">
        <title>Whole genome shotgun sequence of Actinoplanes rishiriensis NBRC 108556.</title>
        <authorList>
            <person name="Komaki H."/>
            <person name="Tamura T."/>
        </authorList>
    </citation>
    <scope>NUCLEOTIDE SEQUENCE</scope>
    <source>
        <strain evidence="6">NBRC 108556</strain>
    </source>
</reference>
<dbReference type="GO" id="GO:0016020">
    <property type="term" value="C:membrane"/>
    <property type="evidence" value="ECO:0007669"/>
    <property type="project" value="InterPro"/>
</dbReference>
<sequence length="131" mass="14075">MIELVLQVGFSLAVVLGLMWALARAVRRPLGAGRGHGPLAVLNRQQLTRGAAVTVVRVADRALILGVTDQQVSLLGEAEVADFEKHPPERRDSVVLAEDEAGELPDAHPAAADVSSSGRILDFLRDRTTRH</sequence>
<dbReference type="Pfam" id="PF04347">
    <property type="entry name" value="FliO"/>
    <property type="match status" value="1"/>
</dbReference>
<evidence type="ECO:0000256" key="4">
    <source>
        <dbReference type="ARBA" id="ARBA00022989"/>
    </source>
</evidence>
<gene>
    <name evidence="6" type="ORF">Ari01nite_53440</name>
</gene>
<evidence type="ECO:0008006" key="8">
    <source>
        <dbReference type="Google" id="ProtNLM"/>
    </source>
</evidence>
<keyword evidence="4" id="KW-1133">Transmembrane helix</keyword>